<comment type="caution">
    <text evidence="1">The sequence shown here is derived from an EMBL/GenBank/DDBJ whole genome shotgun (WGS) entry which is preliminary data.</text>
</comment>
<proteinExistence type="predicted"/>
<accession>A0AAD4LXP5</accession>
<gene>
    <name evidence="1" type="ORF">B0F90DRAFT_1758313</name>
</gene>
<dbReference type="AlphaFoldDB" id="A0AAD4LXP5"/>
<protein>
    <submittedName>
        <fullName evidence="1">Uncharacterized protein</fullName>
    </submittedName>
</protein>
<organism evidence="1 2">
    <name type="scientific">Multifurca ochricompacta</name>
    <dbReference type="NCBI Taxonomy" id="376703"/>
    <lineage>
        <taxon>Eukaryota</taxon>
        <taxon>Fungi</taxon>
        <taxon>Dikarya</taxon>
        <taxon>Basidiomycota</taxon>
        <taxon>Agaricomycotina</taxon>
        <taxon>Agaricomycetes</taxon>
        <taxon>Russulales</taxon>
        <taxon>Russulaceae</taxon>
        <taxon>Multifurca</taxon>
    </lineage>
</organism>
<sequence>MELGRVTRGWSSGSTLPCTFCPCFLGYLARALVWCSLLQRQSLLESGFFSQ</sequence>
<dbReference type="EMBL" id="WTXG01000078">
    <property type="protein sequence ID" value="KAI0294253.1"/>
    <property type="molecule type" value="Genomic_DNA"/>
</dbReference>
<name>A0AAD4LXP5_9AGAM</name>
<keyword evidence="2" id="KW-1185">Reference proteome</keyword>
<feature type="non-terminal residue" evidence="1">
    <location>
        <position position="1"/>
    </location>
</feature>
<evidence type="ECO:0000313" key="1">
    <source>
        <dbReference type="EMBL" id="KAI0294253.1"/>
    </source>
</evidence>
<reference evidence="1" key="1">
    <citation type="journal article" date="2022" name="New Phytol.">
        <title>Evolutionary transition to the ectomycorrhizal habit in the genomes of a hyperdiverse lineage of mushroom-forming fungi.</title>
        <authorList>
            <person name="Looney B."/>
            <person name="Miyauchi S."/>
            <person name="Morin E."/>
            <person name="Drula E."/>
            <person name="Courty P.E."/>
            <person name="Kohler A."/>
            <person name="Kuo A."/>
            <person name="LaButti K."/>
            <person name="Pangilinan J."/>
            <person name="Lipzen A."/>
            <person name="Riley R."/>
            <person name="Andreopoulos W."/>
            <person name="He G."/>
            <person name="Johnson J."/>
            <person name="Nolan M."/>
            <person name="Tritt A."/>
            <person name="Barry K.W."/>
            <person name="Grigoriev I.V."/>
            <person name="Nagy L.G."/>
            <person name="Hibbett D."/>
            <person name="Henrissat B."/>
            <person name="Matheny P.B."/>
            <person name="Labbe J."/>
            <person name="Martin F.M."/>
        </authorList>
    </citation>
    <scope>NUCLEOTIDE SEQUENCE</scope>
    <source>
        <strain evidence="1">BPL690</strain>
    </source>
</reference>
<evidence type="ECO:0000313" key="2">
    <source>
        <dbReference type="Proteomes" id="UP001203297"/>
    </source>
</evidence>
<dbReference type="Proteomes" id="UP001203297">
    <property type="component" value="Unassembled WGS sequence"/>
</dbReference>